<dbReference type="Gene3D" id="2.170.130.10">
    <property type="entry name" value="TonB-dependent receptor, plug domain"/>
    <property type="match status" value="1"/>
</dbReference>
<dbReference type="InterPro" id="IPR008969">
    <property type="entry name" value="CarboxyPept-like_regulatory"/>
</dbReference>
<dbReference type="RefSeq" id="WP_081169420.1">
    <property type="nucleotide sequence ID" value="NZ_LWBP01000210.1"/>
</dbReference>
<dbReference type="Pfam" id="PF13715">
    <property type="entry name" value="CarbopepD_reg_2"/>
    <property type="match status" value="1"/>
</dbReference>
<dbReference type="SMART" id="SM00965">
    <property type="entry name" value="STN"/>
    <property type="match status" value="1"/>
</dbReference>
<keyword evidence="9" id="KW-1133">Transmembrane helix</keyword>
<comment type="similarity">
    <text evidence="8">Belongs to the TonB-dependent receptor family.</text>
</comment>
<dbReference type="PROSITE" id="PS52016">
    <property type="entry name" value="TONB_DEPENDENT_REC_3"/>
    <property type="match status" value="1"/>
</dbReference>
<dbReference type="SUPFAM" id="SSF56935">
    <property type="entry name" value="Porins"/>
    <property type="match status" value="1"/>
</dbReference>
<evidence type="ECO:0000256" key="8">
    <source>
        <dbReference type="PROSITE-ProRule" id="PRU01360"/>
    </source>
</evidence>
<dbReference type="STRING" id="550983.A4R26_06060"/>
<dbReference type="GO" id="GO:0044718">
    <property type="term" value="P:siderophore transmembrane transport"/>
    <property type="evidence" value="ECO:0007669"/>
    <property type="project" value="TreeGrafter"/>
</dbReference>
<keyword evidence="7 8" id="KW-0998">Cell outer membrane</keyword>
<dbReference type="GO" id="GO:0015344">
    <property type="term" value="F:siderophore uptake transmembrane transporter activity"/>
    <property type="evidence" value="ECO:0007669"/>
    <property type="project" value="TreeGrafter"/>
</dbReference>
<evidence type="ECO:0000256" key="7">
    <source>
        <dbReference type="ARBA" id="ARBA00023237"/>
    </source>
</evidence>
<evidence type="ECO:0000256" key="1">
    <source>
        <dbReference type="ARBA" id="ARBA00004571"/>
    </source>
</evidence>
<keyword evidence="6 8" id="KW-0472">Membrane</keyword>
<dbReference type="Pfam" id="PF07715">
    <property type="entry name" value="Plug"/>
    <property type="match status" value="1"/>
</dbReference>
<dbReference type="Gene3D" id="2.40.170.20">
    <property type="entry name" value="TonB-dependent receptor, beta-barrel domain"/>
    <property type="match status" value="1"/>
</dbReference>
<dbReference type="PANTHER" id="PTHR30069">
    <property type="entry name" value="TONB-DEPENDENT OUTER MEMBRANE RECEPTOR"/>
    <property type="match status" value="1"/>
</dbReference>
<dbReference type="InterPro" id="IPR018247">
    <property type="entry name" value="EF_Hand_1_Ca_BS"/>
</dbReference>
<dbReference type="InterPro" id="IPR012910">
    <property type="entry name" value="Plug_dom"/>
</dbReference>
<comment type="subcellular location">
    <subcellularLocation>
        <location evidence="1 8">Cell outer membrane</location>
        <topology evidence="1 8">Multi-pass membrane protein</topology>
    </subcellularLocation>
</comment>
<dbReference type="NCBIfam" id="TIGR04057">
    <property type="entry name" value="SusC_RagA_signa"/>
    <property type="match status" value="1"/>
</dbReference>
<feature type="transmembrane region" description="Helical" evidence="9">
    <location>
        <begin position="21"/>
        <end position="44"/>
    </location>
</feature>
<evidence type="ECO:0000256" key="4">
    <source>
        <dbReference type="ARBA" id="ARBA00022692"/>
    </source>
</evidence>
<evidence type="ECO:0000256" key="2">
    <source>
        <dbReference type="ARBA" id="ARBA00022448"/>
    </source>
</evidence>
<dbReference type="Proteomes" id="UP000192276">
    <property type="component" value="Unassembled WGS sequence"/>
</dbReference>
<dbReference type="AlphaFoldDB" id="A0A1V9F5H5"/>
<reference evidence="12" key="1">
    <citation type="submission" date="2016-04" db="EMBL/GenBank/DDBJ databases">
        <authorList>
            <person name="Chen L."/>
            <person name="Zhuang W."/>
            <person name="Wang G."/>
        </authorList>
    </citation>
    <scope>NUCLEOTIDE SEQUENCE [LARGE SCALE GENOMIC DNA]</scope>
    <source>
        <strain evidence="12">208</strain>
    </source>
</reference>
<proteinExistence type="inferred from homology"/>
<dbReference type="PROSITE" id="PS00018">
    <property type="entry name" value="EF_HAND_1"/>
    <property type="match status" value="1"/>
</dbReference>
<dbReference type="InterPro" id="IPR039426">
    <property type="entry name" value="TonB-dep_rcpt-like"/>
</dbReference>
<sequence>MYLIHCLHRYLAKIKVGRKELIVMNYLFIFLLFTCFNLSAGVVYSQKVTLSGKDIPLKQVFKEIKKQAGYTFVYREVLLQKAGPVNLNVKNASVPQVLDICFKGQPLSYTIINNNIVVVKEVVFSSPAPPTTSTHTAPTNVVIQNPIKIIAPPIKITGRILAENGQPLANANVAEKGKLNAAITKADGSFVLMVEGPQSVLVISYVGFDDKLVVVGDKTELEIKLTTTQSPMEEQVVVGYGTSKKATVTGALEPVTNKVFESRAVTNPALALQGSTPGLVITRTSTRPGNEALNLQIRGVTSINGGQPLIVIDGIPVANTNAFFTMNPDDIESVNVLKDGMAAIFGSRAANGVIMVTTKRGKGKTRIDYNYNARINTMGIRTPTTSMQNYAALWIEANKQEITPDYWGWQSIENLEKMKAGVEGIYSTSKWGDVFIGNADRFDELFSPRLSQQHGLSISGSTDKTAYRLSAGYADNRAPLATAYDGNKQYNLRLNYDYKLAQKVKLQTGLSYQRDVTSSPSSGMRFELIGYDPPFFPAKNPFGQWYANFNSAGNRNSTAATTDGGRDIRANDLLRIDLKGTAEIYKGLELEGTASFQVNQYRMDNYHLTVPMYTWTGESASEKINPESDIRAETQNTLYQNYTGLLRYTKSFGGHRITAMGGINAEKNDSKGLYAYRTNIGNDGVYDLNVAPADYVEGRGGRNQWGMYSYIGRINYAFRGKYLVEILGRRDGSSRFAPGHKWSNFYDVSAGWVITNEQFLRDLDIVDLNYLKIRGGYGIMGNNVNISEYDYISDIVMGNTVFGSTAGNQTVIRLNRNGLTSVDRTWERVKMMNVGFDLIMYRNRLNARFDYYRKRNDGMMVQVIYPSVLGGDAPQTNNGVLDVHGWEAMAGWRDKIGDFSYNVSVNVSDSRNELVKLYGAATSNPGMVAAKEGYPLNSWFMYHTRGFLKDEKEVDLYYNRYTALAQGEIPAVSNDERLRAGDTRKRDVDGNGVIDQNDVKFMGDASPHYTFGITLGAGWKNIDFSAFLQGVGEQYIERTGALAYPFYAGYTNQNTSFLGKTWTPENPGAKYPRLTVNKVRSKWNYLHNDFMLQNNRYIRMKALIVGYTLPQSLISRVKLERVRIYFSGNDLFEITSVKDGFDPEQGADSQLNGYPFMRTWSFGVNLGL</sequence>
<name>A0A1V9F5H5_9BACT</name>
<evidence type="ECO:0000256" key="9">
    <source>
        <dbReference type="SAM" id="Phobius"/>
    </source>
</evidence>
<keyword evidence="3 8" id="KW-1134">Transmembrane beta strand</keyword>
<dbReference type="OrthoDB" id="899266at2"/>
<keyword evidence="4 8" id="KW-0812">Transmembrane</keyword>
<dbReference type="GO" id="GO:0009279">
    <property type="term" value="C:cell outer membrane"/>
    <property type="evidence" value="ECO:0007669"/>
    <property type="project" value="UniProtKB-SubCell"/>
</dbReference>
<comment type="caution">
    <text evidence="11">The sequence shown here is derived from an EMBL/GenBank/DDBJ whole genome shotgun (WGS) entry which is preliminary data.</text>
</comment>
<evidence type="ECO:0000256" key="6">
    <source>
        <dbReference type="ARBA" id="ARBA00023136"/>
    </source>
</evidence>
<organism evidence="11 12">
    <name type="scientific">Niastella populi</name>
    <dbReference type="NCBI Taxonomy" id="550983"/>
    <lineage>
        <taxon>Bacteria</taxon>
        <taxon>Pseudomonadati</taxon>
        <taxon>Bacteroidota</taxon>
        <taxon>Chitinophagia</taxon>
        <taxon>Chitinophagales</taxon>
        <taxon>Chitinophagaceae</taxon>
        <taxon>Niastella</taxon>
    </lineage>
</organism>
<dbReference type="Pfam" id="PF07660">
    <property type="entry name" value="STN"/>
    <property type="match status" value="1"/>
</dbReference>
<keyword evidence="2 8" id="KW-0813">Transport</keyword>
<gene>
    <name evidence="11" type="ORF">A4R26_06060</name>
</gene>
<dbReference type="PANTHER" id="PTHR30069:SF29">
    <property type="entry name" value="HEMOGLOBIN AND HEMOGLOBIN-HAPTOGLOBIN-BINDING PROTEIN 1-RELATED"/>
    <property type="match status" value="1"/>
</dbReference>
<dbReference type="SUPFAM" id="SSF49464">
    <property type="entry name" value="Carboxypeptidase regulatory domain-like"/>
    <property type="match status" value="1"/>
</dbReference>
<protein>
    <submittedName>
        <fullName evidence="11">SusC/RagA family TonB-linked outer membrane protein</fullName>
    </submittedName>
</protein>
<dbReference type="EMBL" id="LWBP01000210">
    <property type="protein sequence ID" value="OQP53541.1"/>
    <property type="molecule type" value="Genomic_DNA"/>
</dbReference>
<evidence type="ECO:0000259" key="10">
    <source>
        <dbReference type="SMART" id="SM00965"/>
    </source>
</evidence>
<feature type="domain" description="Secretin/TonB short N-terminal" evidence="10">
    <location>
        <begin position="70"/>
        <end position="121"/>
    </location>
</feature>
<dbReference type="NCBIfam" id="TIGR04056">
    <property type="entry name" value="OMP_RagA_SusC"/>
    <property type="match status" value="1"/>
</dbReference>
<dbReference type="InterPro" id="IPR023996">
    <property type="entry name" value="TonB-dep_OMP_SusC/RagA"/>
</dbReference>
<keyword evidence="5" id="KW-0732">Signal</keyword>
<evidence type="ECO:0000256" key="5">
    <source>
        <dbReference type="ARBA" id="ARBA00022729"/>
    </source>
</evidence>
<accession>A0A1V9F5H5</accession>
<dbReference type="InterPro" id="IPR023997">
    <property type="entry name" value="TonB-dep_OMP_SusC/RagA_CS"/>
</dbReference>
<dbReference type="InterPro" id="IPR036942">
    <property type="entry name" value="Beta-barrel_TonB_sf"/>
</dbReference>
<keyword evidence="12" id="KW-1185">Reference proteome</keyword>
<evidence type="ECO:0000313" key="12">
    <source>
        <dbReference type="Proteomes" id="UP000192276"/>
    </source>
</evidence>
<evidence type="ECO:0000256" key="3">
    <source>
        <dbReference type="ARBA" id="ARBA00022452"/>
    </source>
</evidence>
<evidence type="ECO:0000313" key="11">
    <source>
        <dbReference type="EMBL" id="OQP53541.1"/>
    </source>
</evidence>
<dbReference type="InterPro" id="IPR011662">
    <property type="entry name" value="Secretin/TonB_short_N"/>
</dbReference>
<dbReference type="InterPro" id="IPR037066">
    <property type="entry name" value="Plug_dom_sf"/>
</dbReference>